<dbReference type="AlphaFoldDB" id="A0A7U2ESH8"/>
<name>A0A7U2ESH8_PHANO</name>
<evidence type="ECO:0000256" key="2">
    <source>
        <dbReference type="SAM" id="MobiDB-lite"/>
    </source>
</evidence>
<feature type="region of interest" description="Disordered" evidence="2">
    <location>
        <begin position="568"/>
        <end position="590"/>
    </location>
</feature>
<feature type="region of interest" description="Disordered" evidence="2">
    <location>
        <begin position="643"/>
        <end position="662"/>
    </location>
</feature>
<feature type="compositionally biased region" description="Basic and acidic residues" evidence="2">
    <location>
        <begin position="148"/>
        <end position="159"/>
    </location>
</feature>
<accession>A0A7U2ESH8</accession>
<dbReference type="EMBL" id="CP069024">
    <property type="protein sequence ID" value="QRC91982.1"/>
    <property type="molecule type" value="Genomic_DNA"/>
</dbReference>
<feature type="compositionally biased region" description="Polar residues" evidence="2">
    <location>
        <begin position="85"/>
        <end position="132"/>
    </location>
</feature>
<keyword evidence="1" id="KW-0175">Coiled coil</keyword>
<feature type="region of interest" description="Disordered" evidence="2">
    <location>
        <begin position="175"/>
        <end position="253"/>
    </location>
</feature>
<feature type="compositionally biased region" description="Low complexity" evidence="2">
    <location>
        <begin position="59"/>
        <end position="84"/>
    </location>
</feature>
<feature type="compositionally biased region" description="Polar residues" evidence="2">
    <location>
        <begin position="216"/>
        <end position="232"/>
    </location>
</feature>
<evidence type="ECO:0000256" key="1">
    <source>
        <dbReference type="SAM" id="Coils"/>
    </source>
</evidence>
<evidence type="ECO:0000313" key="3">
    <source>
        <dbReference type="EMBL" id="QRC91982.1"/>
    </source>
</evidence>
<dbReference type="OrthoDB" id="5332316at2759"/>
<gene>
    <name evidence="3" type="ORF">JI435_021480</name>
</gene>
<organism evidence="3 4">
    <name type="scientific">Phaeosphaeria nodorum (strain SN15 / ATCC MYA-4574 / FGSC 10173)</name>
    <name type="common">Glume blotch fungus</name>
    <name type="synonym">Parastagonospora nodorum</name>
    <dbReference type="NCBI Taxonomy" id="321614"/>
    <lineage>
        <taxon>Eukaryota</taxon>
        <taxon>Fungi</taxon>
        <taxon>Dikarya</taxon>
        <taxon>Ascomycota</taxon>
        <taxon>Pezizomycotina</taxon>
        <taxon>Dothideomycetes</taxon>
        <taxon>Pleosporomycetidae</taxon>
        <taxon>Pleosporales</taxon>
        <taxon>Pleosporineae</taxon>
        <taxon>Phaeosphaeriaceae</taxon>
        <taxon>Parastagonospora</taxon>
    </lineage>
</organism>
<reference evidence="4" key="1">
    <citation type="journal article" date="2021" name="BMC Genomics">
        <title>Chromosome-level genome assembly and manually-curated proteome of model necrotroph Parastagonospora nodorum Sn15 reveals a genome-wide trove of candidate effector homologs, and redundancy of virulence-related functions within an accessory chromosome.</title>
        <authorList>
            <person name="Bertazzoni S."/>
            <person name="Jones D.A.B."/>
            <person name="Phan H.T."/>
            <person name="Tan K.-C."/>
            <person name="Hane J.K."/>
        </authorList>
    </citation>
    <scope>NUCLEOTIDE SEQUENCE [LARGE SCALE GENOMIC DNA]</scope>
    <source>
        <strain evidence="4">SN15 / ATCC MYA-4574 / FGSC 10173)</strain>
    </source>
</reference>
<protein>
    <submittedName>
        <fullName evidence="3">Uncharacterized protein</fullName>
    </submittedName>
</protein>
<feature type="coiled-coil region" evidence="1">
    <location>
        <begin position="253"/>
        <end position="280"/>
    </location>
</feature>
<proteinExistence type="predicted"/>
<feature type="compositionally biased region" description="Basic and acidic residues" evidence="2">
    <location>
        <begin position="180"/>
        <end position="214"/>
    </location>
</feature>
<feature type="region of interest" description="Disordered" evidence="2">
    <location>
        <begin position="300"/>
        <end position="336"/>
    </location>
</feature>
<evidence type="ECO:0000313" key="4">
    <source>
        <dbReference type="Proteomes" id="UP000663193"/>
    </source>
</evidence>
<feature type="compositionally biased region" description="Low complexity" evidence="2">
    <location>
        <begin position="133"/>
        <end position="146"/>
    </location>
</feature>
<feature type="region of interest" description="Disordered" evidence="2">
    <location>
        <begin position="1"/>
        <end position="159"/>
    </location>
</feature>
<feature type="region of interest" description="Disordered" evidence="2">
    <location>
        <begin position="526"/>
        <end position="554"/>
    </location>
</feature>
<dbReference type="VEuPathDB" id="FungiDB:JI435_021480"/>
<dbReference type="Proteomes" id="UP000663193">
    <property type="component" value="Chromosome 2"/>
</dbReference>
<feature type="compositionally biased region" description="Basic and acidic residues" evidence="2">
    <location>
        <begin position="578"/>
        <end position="587"/>
    </location>
</feature>
<feature type="compositionally biased region" description="Basic and acidic residues" evidence="2">
    <location>
        <begin position="29"/>
        <end position="41"/>
    </location>
</feature>
<feature type="compositionally biased region" description="Basic and acidic residues" evidence="2">
    <location>
        <begin position="647"/>
        <end position="657"/>
    </location>
</feature>
<feature type="compositionally biased region" description="Basic residues" evidence="2">
    <location>
        <begin position="1"/>
        <end position="11"/>
    </location>
</feature>
<keyword evidence="4" id="KW-1185">Reference proteome</keyword>
<sequence>MSPPRLVRHLRPCQSSWSAHHARCASSTAREKRSTAGDNKPESASAIGEVEAKRPGEIPSPDSLSDSSSNQDASSQRSRSWWRSTVDSVVSLGSKTATSDSGTQSPPVEHSAQQRSPTVLVTPDAVQSETGRSNATANTVASSNSSQAKREDTREFRVERDLVLTEEPKFRTRFVQAKPGKFEPKVEERKPRVREVKTSTRFETWHKPDDDRRGHTSSPAPSFNRAATNKGSTGLGRSDKVSRPPTIANDSDQEAIKQQLQQLSEQIKALQNALEEKTAATTTSSDTGANAVIPRKGEAAHRLPSEQTKVPPEAHVSQRLERPQQIRVTKQPAPPSAIRTYPIRTVQNQRSERPQQIRITKRTVKNAKFSPAHILALGTWRFQISTRELINTAHTLRRLKRTLSKQLLDMVERRLTFIARGALKESDDAVISELRRYIRWSRISCSLTAASLLERCNEQYHRSALELASIANSLENIGSPSMTHSTTMIRRQLATLYEEVKAEGNVKMRHALECRKVHKIVEGAPLSGCPQPANSQASAKETRVPTPFTHNDKQGLARRIHTRSSLLNSSESLQRVAKPSDLEHKDGSTITSGFNDAISLNMTQAPTENIKAPVDKVQATSNEVSGQSLLEELFPEASIAPPAGQAEKQEHYPKLDPPKPTNRITRMLVDRPKSPKELMIESLQKRGEQVTVLQLEHCSTELTEIDFRRLIPKGEHMEVLSRFGAYYKVIPGRDPLSLERLPFYFLLFKSPESAYAYQRNASRLHKLAALHQPSSIFSAIPAPKGFLEDGEDVNAVTTSYLLRPTEHAFTLRAIMQPYDSALRTLIEQGGYKPIVPEIDGKRNRIYKVLMYIEGYEPSISDLFKTLRQDAFNRGMPFTLRNESCSSVHRLRDLIDLSVHTLSISSSNPWAHEAQNTRLQFQDPAIASLLKSGIPEDASNAKEVNQMIMNRVYNRWILEFDDEDEARRFAISWHRRLLPDFAGTERTWKDYEEVRMCNTELLW</sequence>